<keyword evidence="2" id="KW-1185">Reference proteome</keyword>
<sequence length="76" mass="8484">MSNMGDLVRNPNNAEDFLRFISNNGDFFLHGVTAQLGSFVENGFLKTLFDKSPQAYGQSSASSRYVCTLRFVQVVE</sequence>
<organism evidence="1 2">
    <name type="scientific">Rhizophagus irregularis</name>
    <dbReference type="NCBI Taxonomy" id="588596"/>
    <lineage>
        <taxon>Eukaryota</taxon>
        <taxon>Fungi</taxon>
        <taxon>Fungi incertae sedis</taxon>
        <taxon>Mucoromycota</taxon>
        <taxon>Glomeromycotina</taxon>
        <taxon>Glomeromycetes</taxon>
        <taxon>Glomerales</taxon>
        <taxon>Glomeraceae</taxon>
        <taxon>Rhizophagus</taxon>
    </lineage>
</organism>
<comment type="caution">
    <text evidence="1">The sequence shown here is derived from an EMBL/GenBank/DDBJ whole genome shotgun (WGS) entry which is preliminary data.</text>
</comment>
<name>A0A2I1HNK9_9GLOM</name>
<dbReference type="AlphaFoldDB" id="A0A2I1HNK9"/>
<dbReference type="EMBL" id="LLXI01004298">
    <property type="protein sequence ID" value="PKY60470.1"/>
    <property type="molecule type" value="Genomic_DNA"/>
</dbReference>
<accession>A0A2I1HNK9</accession>
<dbReference type="VEuPathDB" id="FungiDB:RhiirA1_499763"/>
<reference evidence="1 2" key="1">
    <citation type="submission" date="2015-10" db="EMBL/GenBank/DDBJ databases">
        <title>Genome analyses suggest a sexual origin of heterokaryosis in a supposedly ancient asexual fungus.</title>
        <authorList>
            <person name="Ropars J."/>
            <person name="Sedzielewska K."/>
            <person name="Noel J."/>
            <person name="Charron P."/>
            <person name="Farinelli L."/>
            <person name="Marton T."/>
            <person name="Kruger M."/>
            <person name="Pelin A."/>
            <person name="Brachmann A."/>
            <person name="Corradi N."/>
        </authorList>
    </citation>
    <scope>NUCLEOTIDE SEQUENCE [LARGE SCALE GENOMIC DNA]</scope>
    <source>
        <strain evidence="1 2">A4</strain>
    </source>
</reference>
<proteinExistence type="predicted"/>
<dbReference type="Proteomes" id="UP000234323">
    <property type="component" value="Unassembled WGS sequence"/>
</dbReference>
<evidence type="ECO:0000313" key="2">
    <source>
        <dbReference type="Proteomes" id="UP000234323"/>
    </source>
</evidence>
<protein>
    <submittedName>
        <fullName evidence="1">Uncharacterized protein</fullName>
    </submittedName>
</protein>
<gene>
    <name evidence="1" type="ORF">RhiirA4_484203</name>
</gene>
<evidence type="ECO:0000313" key="1">
    <source>
        <dbReference type="EMBL" id="PKY60470.1"/>
    </source>
</evidence>